<dbReference type="Proteomes" id="UP000236000">
    <property type="component" value="Unassembled WGS sequence"/>
</dbReference>
<evidence type="ECO:0000313" key="1">
    <source>
        <dbReference type="EMBL" id="PNC18001.1"/>
    </source>
</evidence>
<dbReference type="EMBL" id="PJKA01000010">
    <property type="protein sequence ID" value="PNC18001.1"/>
    <property type="molecule type" value="Genomic_DNA"/>
</dbReference>
<accession>A0A2N8HDF3</accession>
<comment type="caution">
    <text evidence="1">The sequence shown here is derived from an EMBL/GenBank/DDBJ whole genome shotgun (WGS) entry which is preliminary data.</text>
</comment>
<sequence length="69" mass="7656">MMENPEKALEGNDLSCGERKAWITPVFIGMRSCPQLISCARVPFYLAASLAAFLQVLRGQGRFSGRDCF</sequence>
<name>A0A2N8HDF3_9BACT</name>
<reference evidence="1 2" key="1">
    <citation type="journal article" date="2017" name="BMC Genomics">
        <title>Genome sequencing of 39 Akkermansia muciniphila isolates reveals its population structure, genomic and functional diverisity, and global distribution in mammalian gut microbiotas.</title>
        <authorList>
            <person name="Guo X."/>
            <person name="Li S."/>
            <person name="Zhang J."/>
            <person name="Wu F."/>
            <person name="Li X."/>
            <person name="Wu D."/>
            <person name="Zhang M."/>
            <person name="Ou Z."/>
            <person name="Jie Z."/>
            <person name="Yan Q."/>
            <person name="Li P."/>
            <person name="Yi J."/>
            <person name="Peng Y."/>
        </authorList>
    </citation>
    <scope>NUCLEOTIDE SEQUENCE [LARGE SCALE GENOMIC DNA]</scope>
    <source>
        <strain evidence="1 2">GP24</strain>
    </source>
</reference>
<evidence type="ECO:0000313" key="2">
    <source>
        <dbReference type="Proteomes" id="UP000236000"/>
    </source>
</evidence>
<proteinExistence type="predicted"/>
<dbReference type="AlphaFoldDB" id="A0A2N8HDF3"/>
<organism evidence="1 2">
    <name type="scientific">Akkermansia muciniphila</name>
    <dbReference type="NCBI Taxonomy" id="239935"/>
    <lineage>
        <taxon>Bacteria</taxon>
        <taxon>Pseudomonadati</taxon>
        <taxon>Verrucomicrobiota</taxon>
        <taxon>Verrucomicrobiia</taxon>
        <taxon>Verrucomicrobiales</taxon>
        <taxon>Akkermansiaceae</taxon>
        <taxon>Akkermansia</taxon>
    </lineage>
</organism>
<protein>
    <submittedName>
        <fullName evidence="1">Uncharacterized protein</fullName>
    </submittedName>
</protein>
<gene>
    <name evidence="1" type="ORF">CXU22_05005</name>
</gene>